<keyword evidence="3" id="KW-1185">Reference proteome</keyword>
<gene>
    <name evidence="2" type="ORF">LAFE_0E05380G</name>
</gene>
<evidence type="ECO:0000313" key="3">
    <source>
        <dbReference type="Proteomes" id="UP000190831"/>
    </source>
</evidence>
<protein>
    <submittedName>
        <fullName evidence="2">LAFE_0E05380g1_1</fullName>
    </submittedName>
</protein>
<evidence type="ECO:0000313" key="2">
    <source>
        <dbReference type="EMBL" id="SCW01700.1"/>
    </source>
</evidence>
<dbReference type="Proteomes" id="UP000190831">
    <property type="component" value="Chromosome E"/>
</dbReference>
<dbReference type="InterPro" id="IPR020401">
    <property type="entry name" value="mRNA_transport_factor_GFD1"/>
</dbReference>
<reference evidence="3" key="1">
    <citation type="submission" date="2016-03" db="EMBL/GenBank/DDBJ databases">
        <authorList>
            <person name="Devillers H."/>
        </authorList>
    </citation>
    <scope>NUCLEOTIDE SEQUENCE [LARGE SCALE GENOMIC DNA]</scope>
</reference>
<feature type="compositionally biased region" description="Basic and acidic residues" evidence="1">
    <location>
        <begin position="113"/>
        <end position="130"/>
    </location>
</feature>
<dbReference type="AlphaFoldDB" id="A0A1G4MCU6"/>
<dbReference type="OrthoDB" id="4036638at2759"/>
<feature type="region of interest" description="Disordered" evidence="1">
    <location>
        <begin position="1"/>
        <end position="155"/>
    </location>
</feature>
<dbReference type="STRING" id="4955.A0A1G4MCU6"/>
<feature type="compositionally biased region" description="Basic and acidic residues" evidence="1">
    <location>
        <begin position="145"/>
        <end position="155"/>
    </location>
</feature>
<feature type="compositionally biased region" description="Low complexity" evidence="1">
    <location>
        <begin position="17"/>
        <end position="26"/>
    </location>
</feature>
<dbReference type="Pfam" id="PF17331">
    <property type="entry name" value="GFD1"/>
    <property type="match status" value="1"/>
</dbReference>
<dbReference type="OMA" id="PLEWDEN"/>
<dbReference type="EMBL" id="LT598488">
    <property type="protein sequence ID" value="SCW01700.1"/>
    <property type="molecule type" value="Genomic_DNA"/>
</dbReference>
<sequence>MPLEDSIWSRVPEQKAAKNNSTAKKSPGLESSIWAQESTSKKTRAPRDNGTERSKKPSNQERPKRQDKHPKRESVHPRRRSSANDNGTKINPLAARLGLVQIDDSSDGSDSEEVSRPSTSDRNKIFDKRPSRSRRTSSTKGSSAKTDHAKANKMDVLKRKIEEQKQIQEKNHHKAQQTSLLNDFLNNDTAFDWDDEIK</sequence>
<accession>A0A1G4MCU6</accession>
<organism evidence="2 3">
    <name type="scientific">Lachancea fermentati</name>
    <name type="common">Zygosaccharomyces fermentati</name>
    <dbReference type="NCBI Taxonomy" id="4955"/>
    <lineage>
        <taxon>Eukaryota</taxon>
        <taxon>Fungi</taxon>
        <taxon>Dikarya</taxon>
        <taxon>Ascomycota</taxon>
        <taxon>Saccharomycotina</taxon>
        <taxon>Saccharomycetes</taxon>
        <taxon>Saccharomycetales</taxon>
        <taxon>Saccharomycetaceae</taxon>
        <taxon>Lachancea</taxon>
    </lineage>
</organism>
<evidence type="ECO:0000256" key="1">
    <source>
        <dbReference type="SAM" id="MobiDB-lite"/>
    </source>
</evidence>
<feature type="compositionally biased region" description="Basic and acidic residues" evidence="1">
    <location>
        <begin position="45"/>
        <end position="76"/>
    </location>
</feature>
<name>A0A1G4MCU6_LACFM</name>
<proteinExistence type="predicted"/>